<evidence type="ECO:0000313" key="12">
    <source>
        <dbReference type="Proteomes" id="UP000182761"/>
    </source>
</evidence>
<comment type="pathway">
    <text evidence="2 9">Amino-acid biosynthesis; L-tryptophan biosynthesis; L-tryptophan from chorismate: step 3/5.</text>
</comment>
<dbReference type="EC" id="5.3.1.24" evidence="3 9"/>
<keyword evidence="8 9" id="KW-0413">Isomerase</keyword>
<evidence type="ECO:0000256" key="1">
    <source>
        <dbReference type="ARBA" id="ARBA00001164"/>
    </source>
</evidence>
<keyword evidence="6 9" id="KW-0822">Tryptophan biosynthesis</keyword>
<evidence type="ECO:0000256" key="4">
    <source>
        <dbReference type="ARBA" id="ARBA00022272"/>
    </source>
</evidence>
<dbReference type="Proteomes" id="UP000182761">
    <property type="component" value="Unassembled WGS sequence"/>
</dbReference>
<dbReference type="GO" id="GO:0000162">
    <property type="term" value="P:L-tryptophan biosynthetic process"/>
    <property type="evidence" value="ECO:0007669"/>
    <property type="project" value="UniProtKB-UniRule"/>
</dbReference>
<evidence type="ECO:0000313" key="11">
    <source>
        <dbReference type="EMBL" id="CVK16313.1"/>
    </source>
</evidence>
<evidence type="ECO:0000256" key="7">
    <source>
        <dbReference type="ARBA" id="ARBA00023141"/>
    </source>
</evidence>
<dbReference type="EMBL" id="FCOR01000006">
    <property type="protein sequence ID" value="CVK16313.1"/>
    <property type="molecule type" value="Genomic_DNA"/>
</dbReference>
<dbReference type="InterPro" id="IPR044643">
    <property type="entry name" value="TrpF_fam"/>
</dbReference>
<dbReference type="UniPathway" id="UPA00035">
    <property type="reaction ID" value="UER00042"/>
</dbReference>
<keyword evidence="12" id="KW-1185">Reference proteome</keyword>
<accession>A0A0X3APZ0</accession>
<dbReference type="InterPro" id="IPR011060">
    <property type="entry name" value="RibuloseP-bd_barrel"/>
</dbReference>
<gene>
    <name evidence="9" type="primary">trpF</name>
    <name evidence="11" type="ORF">Ga0061079_10678</name>
</gene>
<dbReference type="InterPro" id="IPR001240">
    <property type="entry name" value="PRAI_dom"/>
</dbReference>
<dbReference type="STRING" id="1586267.GCA_001418685_01163"/>
<name>A0A0X3APZ0_9FLAO</name>
<dbReference type="Pfam" id="PF00697">
    <property type="entry name" value="PRAI"/>
    <property type="match status" value="1"/>
</dbReference>
<proteinExistence type="inferred from homology"/>
<dbReference type="Gene3D" id="3.20.20.70">
    <property type="entry name" value="Aldolase class I"/>
    <property type="match status" value="1"/>
</dbReference>
<dbReference type="HAMAP" id="MF_00135">
    <property type="entry name" value="PRAI"/>
    <property type="match status" value="1"/>
</dbReference>
<dbReference type="CDD" id="cd00405">
    <property type="entry name" value="PRAI"/>
    <property type="match status" value="1"/>
</dbReference>
<evidence type="ECO:0000256" key="5">
    <source>
        <dbReference type="ARBA" id="ARBA00022605"/>
    </source>
</evidence>
<organism evidence="11 12">
    <name type="scientific">Apibacter mensalis</name>
    <dbReference type="NCBI Taxonomy" id="1586267"/>
    <lineage>
        <taxon>Bacteria</taxon>
        <taxon>Pseudomonadati</taxon>
        <taxon>Bacteroidota</taxon>
        <taxon>Flavobacteriia</taxon>
        <taxon>Flavobacteriales</taxon>
        <taxon>Weeksellaceae</taxon>
        <taxon>Apibacter</taxon>
    </lineage>
</organism>
<evidence type="ECO:0000256" key="9">
    <source>
        <dbReference type="HAMAP-Rule" id="MF_00135"/>
    </source>
</evidence>
<comment type="similarity">
    <text evidence="9">Belongs to the TrpF family.</text>
</comment>
<comment type="catalytic activity">
    <reaction evidence="1 9">
        <text>N-(5-phospho-beta-D-ribosyl)anthranilate = 1-(2-carboxyphenylamino)-1-deoxy-D-ribulose 5-phosphate</text>
        <dbReference type="Rhea" id="RHEA:21540"/>
        <dbReference type="ChEBI" id="CHEBI:18277"/>
        <dbReference type="ChEBI" id="CHEBI:58613"/>
        <dbReference type="EC" id="5.3.1.24"/>
    </reaction>
</comment>
<dbReference type="PANTHER" id="PTHR42894">
    <property type="entry name" value="N-(5'-PHOSPHORIBOSYL)ANTHRANILATE ISOMERASE"/>
    <property type="match status" value="1"/>
</dbReference>
<evidence type="ECO:0000256" key="2">
    <source>
        <dbReference type="ARBA" id="ARBA00004664"/>
    </source>
</evidence>
<dbReference type="GO" id="GO:0004640">
    <property type="term" value="F:phosphoribosylanthranilate isomerase activity"/>
    <property type="evidence" value="ECO:0007669"/>
    <property type="project" value="UniProtKB-UniRule"/>
</dbReference>
<dbReference type="InterPro" id="IPR013785">
    <property type="entry name" value="Aldolase_TIM"/>
</dbReference>
<dbReference type="PANTHER" id="PTHR42894:SF1">
    <property type="entry name" value="N-(5'-PHOSPHORIBOSYL)ANTHRANILATE ISOMERASE"/>
    <property type="match status" value="1"/>
</dbReference>
<dbReference type="AlphaFoldDB" id="A0A0X3APZ0"/>
<evidence type="ECO:0000256" key="6">
    <source>
        <dbReference type="ARBA" id="ARBA00022822"/>
    </source>
</evidence>
<keyword evidence="5 9" id="KW-0028">Amino-acid biosynthesis</keyword>
<sequence>MKYPDNIEHLSLLPVDYMGFIFYPKSLRYIAEVLPNRIHSITKDILRVGVFVNENKESLFHTIEKYRLEAIQLHGNETQKFCLDLIKNFPGIKVIKAFSISSPNDFCITEEYEGICDFFLFDTKSPQYGGTGKKFDWSLIDFYEGKIPFFLSGGISMEDVKKIKEIKHPKLYGLDLNSKFEIKPGIKDVELIKEFIEKIKL</sequence>
<protein>
    <recommendedName>
        <fullName evidence="4 9">N-(5'-phosphoribosyl)anthranilate isomerase</fullName>
        <shortName evidence="9">PRAI</shortName>
        <ecNumber evidence="3 9">5.3.1.24</ecNumber>
    </recommendedName>
</protein>
<dbReference type="SUPFAM" id="SSF51366">
    <property type="entry name" value="Ribulose-phoshate binding barrel"/>
    <property type="match status" value="1"/>
</dbReference>
<keyword evidence="7 9" id="KW-0057">Aromatic amino acid biosynthesis</keyword>
<evidence type="ECO:0000259" key="10">
    <source>
        <dbReference type="Pfam" id="PF00697"/>
    </source>
</evidence>
<evidence type="ECO:0000256" key="3">
    <source>
        <dbReference type="ARBA" id="ARBA00012572"/>
    </source>
</evidence>
<reference evidence="11 12" key="1">
    <citation type="submission" date="2016-01" db="EMBL/GenBank/DDBJ databases">
        <authorList>
            <person name="McClelland M."/>
            <person name="Jain A."/>
            <person name="Saraogi P."/>
            <person name="Mendelson R."/>
            <person name="Westerman R."/>
            <person name="SanMiguel P."/>
            <person name="Csonka L."/>
        </authorList>
    </citation>
    <scope>NUCLEOTIDE SEQUENCE [LARGE SCALE GENOMIC DNA]</scope>
    <source>
        <strain evidence="11 12">R-53146</strain>
    </source>
</reference>
<feature type="domain" description="N-(5'phosphoribosyl) anthranilate isomerase (PRAI)" evidence="10">
    <location>
        <begin position="7"/>
        <end position="197"/>
    </location>
</feature>
<evidence type="ECO:0000256" key="8">
    <source>
        <dbReference type="ARBA" id="ARBA00023235"/>
    </source>
</evidence>